<evidence type="ECO:0000256" key="1">
    <source>
        <dbReference type="ARBA" id="ARBA00022475"/>
    </source>
</evidence>
<feature type="domain" description="Lipopolysaccharide assembly protein A" evidence="6">
    <location>
        <begin position="34"/>
        <end position="87"/>
    </location>
</feature>
<keyword evidence="3 5" id="KW-1133">Transmembrane helix</keyword>
<protein>
    <recommendedName>
        <fullName evidence="6">Lipopolysaccharide assembly protein A domain-containing protein</fullName>
    </recommendedName>
</protein>
<keyword evidence="4 5" id="KW-0472">Membrane</keyword>
<evidence type="ECO:0000256" key="2">
    <source>
        <dbReference type="ARBA" id="ARBA00022692"/>
    </source>
</evidence>
<keyword evidence="1" id="KW-1003">Cell membrane</keyword>
<dbReference type="Pfam" id="PF06305">
    <property type="entry name" value="LapA_dom"/>
    <property type="match status" value="1"/>
</dbReference>
<evidence type="ECO:0000259" key="6">
    <source>
        <dbReference type="Pfam" id="PF06305"/>
    </source>
</evidence>
<comment type="caution">
    <text evidence="7">The sequence shown here is derived from an EMBL/GenBank/DDBJ whole genome shotgun (WGS) entry which is preliminary data.</text>
</comment>
<dbReference type="RefSeq" id="WP_184081054.1">
    <property type="nucleotide sequence ID" value="NZ_JACIJP010000004.1"/>
</dbReference>
<evidence type="ECO:0000256" key="4">
    <source>
        <dbReference type="ARBA" id="ARBA00023136"/>
    </source>
</evidence>
<dbReference type="AlphaFoldDB" id="A0A841J9A8"/>
<organism evidence="7 8">
    <name type="scientific">Sphingobium subterraneum</name>
    <dbReference type="NCBI Taxonomy" id="627688"/>
    <lineage>
        <taxon>Bacteria</taxon>
        <taxon>Pseudomonadati</taxon>
        <taxon>Pseudomonadota</taxon>
        <taxon>Alphaproteobacteria</taxon>
        <taxon>Sphingomonadales</taxon>
        <taxon>Sphingomonadaceae</taxon>
        <taxon>Sphingobium</taxon>
    </lineage>
</organism>
<dbReference type="InterPro" id="IPR010445">
    <property type="entry name" value="LapA_dom"/>
</dbReference>
<dbReference type="GO" id="GO:0005886">
    <property type="term" value="C:plasma membrane"/>
    <property type="evidence" value="ECO:0007669"/>
    <property type="project" value="InterPro"/>
</dbReference>
<proteinExistence type="predicted"/>
<keyword evidence="8" id="KW-1185">Reference proteome</keyword>
<evidence type="ECO:0000313" key="7">
    <source>
        <dbReference type="EMBL" id="MBB6124741.1"/>
    </source>
</evidence>
<feature type="transmembrane region" description="Helical" evidence="5">
    <location>
        <begin position="46"/>
        <end position="67"/>
    </location>
</feature>
<accession>A0A841J9A8</accession>
<evidence type="ECO:0000256" key="3">
    <source>
        <dbReference type="ARBA" id="ARBA00022989"/>
    </source>
</evidence>
<keyword evidence="2 5" id="KW-0812">Transmembrane</keyword>
<sequence>MNFLKTAFWVILAVALALFAKANWTVPPTYSGYIPVKLWDDIIIETRLPILILAAFLIGLVPMWILARTSRWSMRRKLDSAERALASALAPVSAANTDTPVTVAPALPVTPSDPASGPS</sequence>
<evidence type="ECO:0000256" key="5">
    <source>
        <dbReference type="SAM" id="Phobius"/>
    </source>
</evidence>
<reference evidence="7 8" key="1">
    <citation type="submission" date="2020-08" db="EMBL/GenBank/DDBJ databases">
        <title>Genomic Encyclopedia of Type Strains, Phase IV (KMG-IV): sequencing the most valuable type-strain genomes for metagenomic binning, comparative biology and taxonomic classification.</title>
        <authorList>
            <person name="Goeker M."/>
        </authorList>
    </citation>
    <scope>NUCLEOTIDE SEQUENCE [LARGE SCALE GENOMIC DNA]</scope>
    <source>
        <strain evidence="7 8">DSM 102255</strain>
    </source>
</reference>
<gene>
    <name evidence="7" type="ORF">FHS92_002494</name>
</gene>
<dbReference type="Proteomes" id="UP000552700">
    <property type="component" value="Unassembled WGS sequence"/>
</dbReference>
<name>A0A841J9A8_9SPHN</name>
<evidence type="ECO:0000313" key="8">
    <source>
        <dbReference type="Proteomes" id="UP000552700"/>
    </source>
</evidence>
<dbReference type="EMBL" id="JACIJP010000004">
    <property type="protein sequence ID" value="MBB6124741.1"/>
    <property type="molecule type" value="Genomic_DNA"/>
</dbReference>